<dbReference type="Proteomes" id="UP000622552">
    <property type="component" value="Unassembled WGS sequence"/>
</dbReference>
<dbReference type="PANTHER" id="PTHR34293">
    <property type="entry name" value="HTH-TYPE TRANSCRIPTIONAL REGULATOR TRMBL2"/>
    <property type="match status" value="1"/>
</dbReference>
<evidence type="ECO:0000259" key="1">
    <source>
        <dbReference type="SMART" id="SM00421"/>
    </source>
</evidence>
<dbReference type="GO" id="GO:0003677">
    <property type="term" value="F:DNA binding"/>
    <property type="evidence" value="ECO:0007669"/>
    <property type="project" value="UniProtKB-KW"/>
</dbReference>
<dbReference type="Gene3D" id="1.10.10.10">
    <property type="entry name" value="Winged helix-like DNA-binding domain superfamily/Winged helix DNA-binding domain"/>
    <property type="match status" value="1"/>
</dbReference>
<dbReference type="EMBL" id="JADOUF010000001">
    <property type="protein sequence ID" value="MBG6140739.1"/>
    <property type="molecule type" value="Genomic_DNA"/>
</dbReference>
<gene>
    <name evidence="2" type="ORF">IW245_006933</name>
</gene>
<dbReference type="SUPFAM" id="SSF46894">
    <property type="entry name" value="C-terminal effector domain of the bipartite response regulators"/>
    <property type="match status" value="1"/>
</dbReference>
<keyword evidence="2" id="KW-0238">DNA-binding</keyword>
<dbReference type="AlphaFoldDB" id="A0A8J7GJT3"/>
<dbReference type="PANTHER" id="PTHR34293:SF1">
    <property type="entry name" value="HTH-TYPE TRANSCRIPTIONAL REGULATOR TRMBL2"/>
    <property type="match status" value="1"/>
</dbReference>
<dbReference type="Pfam" id="PF00196">
    <property type="entry name" value="GerE"/>
    <property type="match status" value="1"/>
</dbReference>
<protein>
    <submittedName>
        <fullName evidence="2">DNA-binding CsgD family transcriptional regulator</fullName>
    </submittedName>
</protein>
<comment type="caution">
    <text evidence="2">The sequence shown here is derived from an EMBL/GenBank/DDBJ whole genome shotgun (WGS) entry which is preliminary data.</text>
</comment>
<dbReference type="InterPro" id="IPR051797">
    <property type="entry name" value="TrmB-like"/>
</dbReference>
<dbReference type="GO" id="GO:0006355">
    <property type="term" value="P:regulation of DNA-templated transcription"/>
    <property type="evidence" value="ECO:0007669"/>
    <property type="project" value="InterPro"/>
</dbReference>
<accession>A0A8J7GJT3</accession>
<dbReference type="InterPro" id="IPR000792">
    <property type="entry name" value="Tscrpt_reg_LuxR_C"/>
</dbReference>
<evidence type="ECO:0000313" key="3">
    <source>
        <dbReference type="Proteomes" id="UP000622552"/>
    </source>
</evidence>
<organism evidence="2 3">
    <name type="scientific">Longispora fulva</name>
    <dbReference type="NCBI Taxonomy" id="619741"/>
    <lineage>
        <taxon>Bacteria</taxon>
        <taxon>Bacillati</taxon>
        <taxon>Actinomycetota</taxon>
        <taxon>Actinomycetes</taxon>
        <taxon>Micromonosporales</taxon>
        <taxon>Micromonosporaceae</taxon>
        <taxon>Longispora</taxon>
    </lineage>
</organism>
<dbReference type="SMART" id="SM00421">
    <property type="entry name" value="HTH_LUXR"/>
    <property type="match status" value="1"/>
</dbReference>
<reference evidence="2" key="1">
    <citation type="submission" date="2020-11" db="EMBL/GenBank/DDBJ databases">
        <title>Sequencing the genomes of 1000 actinobacteria strains.</title>
        <authorList>
            <person name="Klenk H.-P."/>
        </authorList>
    </citation>
    <scope>NUCLEOTIDE SEQUENCE</scope>
    <source>
        <strain evidence="2">DSM 45356</strain>
    </source>
</reference>
<feature type="domain" description="HTH luxR-type" evidence="1">
    <location>
        <begin position="233"/>
        <end position="290"/>
    </location>
</feature>
<proteinExistence type="predicted"/>
<name>A0A8J7GJT3_9ACTN</name>
<evidence type="ECO:0000313" key="2">
    <source>
        <dbReference type="EMBL" id="MBG6140739.1"/>
    </source>
</evidence>
<dbReference type="InterPro" id="IPR036388">
    <property type="entry name" value="WH-like_DNA-bd_sf"/>
</dbReference>
<keyword evidence="3" id="KW-1185">Reference proteome</keyword>
<sequence>MSAGTGLPDDLVRSALDELADLALLRPSEQGAGGLRAVSPEVGLAALLAAAEAEAAGRQRQLEATRAAIAAIAAEHDTGRTEDGSVRLEGIDAVRIRLEELSVGVCLEVASLNPGGAHRPDARQASGPLNQQILERGVAIRAVCRESFRNDPDTLAHARWLTGLGGQMRTVATVPMPLVIFDRRIAILPLDPDDSRAGAIEVRSPGVLAASCALFEQTWAAGTPFGQAALPDDNGCTPVERALLEIISSGHTDDTAARKLGLSLRTVRRMMSDLMERLDAQSRFQAGVNATKKGWL</sequence>
<dbReference type="InterPro" id="IPR016032">
    <property type="entry name" value="Sig_transdc_resp-reg_C-effctor"/>
</dbReference>